<accession>A0AAD6DC92</accession>
<dbReference type="AlphaFoldDB" id="A0AAD6DC92"/>
<keyword evidence="2" id="KW-1185">Reference proteome</keyword>
<dbReference type="SUPFAM" id="SSF56112">
    <property type="entry name" value="Protein kinase-like (PK-like)"/>
    <property type="match status" value="1"/>
</dbReference>
<comment type="caution">
    <text evidence="1">The sequence shown here is derived from an EMBL/GenBank/DDBJ whole genome shotgun (WGS) entry which is preliminary data.</text>
</comment>
<reference evidence="1 2" key="1">
    <citation type="journal article" date="2023" name="IMA Fungus">
        <title>Comparative genomic study of the Penicillium genus elucidates a diverse pangenome and 15 lateral gene transfer events.</title>
        <authorList>
            <person name="Petersen C."/>
            <person name="Sorensen T."/>
            <person name="Nielsen M.R."/>
            <person name="Sondergaard T.E."/>
            <person name="Sorensen J.L."/>
            <person name="Fitzpatrick D.A."/>
            <person name="Frisvad J.C."/>
            <person name="Nielsen K.L."/>
        </authorList>
    </citation>
    <scope>NUCLEOTIDE SEQUENCE [LARGE SCALE GENOMIC DNA]</scope>
    <source>
        <strain evidence="1 2">IBT 29057</strain>
    </source>
</reference>
<evidence type="ECO:0000313" key="2">
    <source>
        <dbReference type="Proteomes" id="UP001216150"/>
    </source>
</evidence>
<protein>
    <submittedName>
        <fullName evidence="1">Uncharacterized protein</fullName>
    </submittedName>
</protein>
<dbReference type="Proteomes" id="UP001216150">
    <property type="component" value="Unassembled WGS sequence"/>
</dbReference>
<gene>
    <name evidence="1" type="ORF">N7450_011525</name>
</gene>
<sequence>MECRLAQEPSETAPAVWKDSNLWYAISPVTKQPDATLSNPDSLALVREGGTKSAVWAIGNNAVCKLRYWTHDMPLESKAIKFVRQNAAHVPIPEVIYSWIDRNRSFLILRRAEGVILRDAWKAMSGM</sequence>
<evidence type="ECO:0000313" key="1">
    <source>
        <dbReference type="EMBL" id="KAJ5569039.1"/>
    </source>
</evidence>
<dbReference type="EMBL" id="JAQJAC010000010">
    <property type="protein sequence ID" value="KAJ5569039.1"/>
    <property type="molecule type" value="Genomic_DNA"/>
</dbReference>
<name>A0AAD6DC92_9EURO</name>
<dbReference type="InterPro" id="IPR011009">
    <property type="entry name" value="Kinase-like_dom_sf"/>
</dbReference>
<organism evidence="1 2">
    <name type="scientific">Penicillium hetheringtonii</name>
    <dbReference type="NCBI Taxonomy" id="911720"/>
    <lineage>
        <taxon>Eukaryota</taxon>
        <taxon>Fungi</taxon>
        <taxon>Dikarya</taxon>
        <taxon>Ascomycota</taxon>
        <taxon>Pezizomycotina</taxon>
        <taxon>Eurotiomycetes</taxon>
        <taxon>Eurotiomycetidae</taxon>
        <taxon>Eurotiales</taxon>
        <taxon>Aspergillaceae</taxon>
        <taxon>Penicillium</taxon>
    </lineage>
</organism>
<proteinExistence type="predicted"/>